<evidence type="ECO:0000313" key="2">
    <source>
        <dbReference type="EMBL" id="GIY60937.1"/>
    </source>
</evidence>
<feature type="non-terminal residue" evidence="2">
    <location>
        <position position="26"/>
    </location>
</feature>
<evidence type="ECO:0000313" key="3">
    <source>
        <dbReference type="Proteomes" id="UP001054837"/>
    </source>
</evidence>
<protein>
    <submittedName>
        <fullName evidence="2">Uncharacterized protein</fullName>
    </submittedName>
</protein>
<reference evidence="2 3" key="1">
    <citation type="submission" date="2021-06" db="EMBL/GenBank/DDBJ databases">
        <title>Caerostris darwini draft genome.</title>
        <authorList>
            <person name="Kono N."/>
            <person name="Arakawa K."/>
        </authorList>
    </citation>
    <scope>NUCLEOTIDE SEQUENCE [LARGE SCALE GENOMIC DNA]</scope>
</reference>
<sequence>MIGQPALESAELDARSDSLSRSHGSR</sequence>
<dbReference type="Proteomes" id="UP001054837">
    <property type="component" value="Unassembled WGS sequence"/>
</dbReference>
<feature type="region of interest" description="Disordered" evidence="1">
    <location>
        <begin position="1"/>
        <end position="26"/>
    </location>
</feature>
<organism evidence="2 3">
    <name type="scientific">Caerostris darwini</name>
    <dbReference type="NCBI Taxonomy" id="1538125"/>
    <lineage>
        <taxon>Eukaryota</taxon>
        <taxon>Metazoa</taxon>
        <taxon>Ecdysozoa</taxon>
        <taxon>Arthropoda</taxon>
        <taxon>Chelicerata</taxon>
        <taxon>Arachnida</taxon>
        <taxon>Araneae</taxon>
        <taxon>Araneomorphae</taxon>
        <taxon>Entelegynae</taxon>
        <taxon>Araneoidea</taxon>
        <taxon>Araneidae</taxon>
        <taxon>Caerostris</taxon>
    </lineage>
</organism>
<gene>
    <name evidence="2" type="ORF">CDAR_164371</name>
</gene>
<keyword evidence="3" id="KW-1185">Reference proteome</keyword>
<evidence type="ECO:0000256" key="1">
    <source>
        <dbReference type="SAM" id="MobiDB-lite"/>
    </source>
</evidence>
<comment type="caution">
    <text evidence="2">The sequence shown here is derived from an EMBL/GenBank/DDBJ whole genome shotgun (WGS) entry which is preliminary data.</text>
</comment>
<accession>A0AAV4USE5</accession>
<dbReference type="AlphaFoldDB" id="A0AAV4USE5"/>
<name>A0AAV4USE5_9ARAC</name>
<proteinExistence type="predicted"/>
<dbReference type="EMBL" id="BPLQ01011887">
    <property type="protein sequence ID" value="GIY60937.1"/>
    <property type="molecule type" value="Genomic_DNA"/>
</dbReference>